<dbReference type="RefSeq" id="WP_380228064.1">
    <property type="nucleotide sequence ID" value="NZ_JBHSOF010000039.1"/>
</dbReference>
<evidence type="ECO:0000313" key="3">
    <source>
        <dbReference type="Proteomes" id="UP001595975"/>
    </source>
</evidence>
<evidence type="ECO:0000259" key="1">
    <source>
        <dbReference type="Pfam" id="PF04149"/>
    </source>
</evidence>
<evidence type="ECO:0000313" key="2">
    <source>
        <dbReference type="EMBL" id="MFC5666392.1"/>
    </source>
</evidence>
<protein>
    <submittedName>
        <fullName evidence="2">DUF397 domain-containing protein</fullName>
    </submittedName>
</protein>
<dbReference type="EMBL" id="JBHSOF010000039">
    <property type="protein sequence ID" value="MFC5666392.1"/>
    <property type="molecule type" value="Genomic_DNA"/>
</dbReference>
<proteinExistence type="predicted"/>
<keyword evidence="3" id="KW-1185">Reference proteome</keyword>
<feature type="domain" description="DUF397" evidence="1">
    <location>
        <begin position="8"/>
        <end position="61"/>
    </location>
</feature>
<dbReference type="Pfam" id="PF04149">
    <property type="entry name" value="DUF397"/>
    <property type="match status" value="1"/>
</dbReference>
<gene>
    <name evidence="2" type="ORF">ACFP3U_25925</name>
</gene>
<reference evidence="3" key="1">
    <citation type="journal article" date="2019" name="Int. J. Syst. Evol. Microbiol.">
        <title>The Global Catalogue of Microorganisms (GCM) 10K type strain sequencing project: providing services to taxonomists for standard genome sequencing and annotation.</title>
        <authorList>
            <consortium name="The Broad Institute Genomics Platform"/>
            <consortium name="The Broad Institute Genome Sequencing Center for Infectious Disease"/>
            <person name="Wu L."/>
            <person name="Ma J."/>
        </authorList>
    </citation>
    <scope>NUCLEOTIDE SEQUENCE [LARGE SCALE GENOMIC DNA]</scope>
    <source>
        <strain evidence="3">CGMCC 4.1437</strain>
    </source>
</reference>
<dbReference type="InterPro" id="IPR007278">
    <property type="entry name" value="DUF397"/>
</dbReference>
<accession>A0ABW0X966</accession>
<dbReference type="Proteomes" id="UP001595975">
    <property type="component" value="Unassembled WGS sequence"/>
</dbReference>
<name>A0ABW0X966_9ACTN</name>
<comment type="caution">
    <text evidence="2">The sequence shown here is derived from an EMBL/GenBank/DDBJ whole genome shotgun (WGS) entry which is preliminary data.</text>
</comment>
<sequence>MPQPHKDADWFKSSYSSQQGDNCIEALRLTSGIAIRDSKDKSGPSLQFSADAWQSLLAEIKAERLG</sequence>
<organism evidence="2 3">
    <name type="scientific">Kitasatospora misakiensis</name>
    <dbReference type="NCBI Taxonomy" id="67330"/>
    <lineage>
        <taxon>Bacteria</taxon>
        <taxon>Bacillati</taxon>
        <taxon>Actinomycetota</taxon>
        <taxon>Actinomycetes</taxon>
        <taxon>Kitasatosporales</taxon>
        <taxon>Streptomycetaceae</taxon>
        <taxon>Kitasatospora</taxon>
    </lineage>
</organism>